<name>G3MS94_AMBMU</name>
<dbReference type="EMBL" id="JO844745">
    <property type="protein sequence ID" value="AEO36362.1"/>
    <property type="molecule type" value="mRNA"/>
</dbReference>
<proteinExistence type="evidence at transcript level"/>
<evidence type="ECO:0008006" key="3">
    <source>
        <dbReference type="Google" id="ProtNLM"/>
    </source>
</evidence>
<dbReference type="AlphaFoldDB" id="G3MS94"/>
<evidence type="ECO:0000256" key="1">
    <source>
        <dbReference type="SAM" id="SignalP"/>
    </source>
</evidence>
<accession>G3MS94</accession>
<keyword evidence="1" id="KW-0732">Signal</keyword>
<organism evidence="2">
    <name type="scientific">Amblyomma maculatum</name>
    <name type="common">Gulf Coast tick</name>
    <dbReference type="NCBI Taxonomy" id="34609"/>
    <lineage>
        <taxon>Eukaryota</taxon>
        <taxon>Metazoa</taxon>
        <taxon>Ecdysozoa</taxon>
        <taxon>Arthropoda</taxon>
        <taxon>Chelicerata</taxon>
        <taxon>Arachnida</taxon>
        <taxon>Acari</taxon>
        <taxon>Parasitiformes</taxon>
        <taxon>Ixodida</taxon>
        <taxon>Ixodoidea</taxon>
        <taxon>Ixodidae</taxon>
        <taxon>Amblyomminae</taxon>
        <taxon>Amblyomma</taxon>
    </lineage>
</organism>
<evidence type="ECO:0000313" key="2">
    <source>
        <dbReference type="EMBL" id="AEO36362.1"/>
    </source>
</evidence>
<dbReference type="Pfam" id="PF02098">
    <property type="entry name" value="His_binding"/>
    <property type="match status" value="1"/>
</dbReference>
<dbReference type="GO" id="GO:0043176">
    <property type="term" value="F:amine binding"/>
    <property type="evidence" value="ECO:0007669"/>
    <property type="project" value="InterPro"/>
</dbReference>
<dbReference type="Gene3D" id="2.40.128.20">
    <property type="match status" value="1"/>
</dbReference>
<sequence>MKAAVRTIFLAAIYFIDVQAYYSQSVRKVTDTSDAFIDIRYRNLSKACKSLKSLMLYAVNYKYSENEFESGAIYETQYVSRTVVAYAKYHEKKRNATWFIGTFFATPEMRKHKQSEGAIYDGVTVLKKGIAVNGRGKYNTRGKNYTLLFSDYSTCSILGVPNKHSGRRCHVLLPPEKIHNGMSKHCWEMYERSCGDLSEFWPVLKLPFN</sequence>
<dbReference type="GO" id="GO:0030682">
    <property type="term" value="P:symbiont-mediated perturbation of host defenses"/>
    <property type="evidence" value="ECO:0007669"/>
    <property type="project" value="InterPro"/>
</dbReference>
<protein>
    <recommendedName>
        <fullName evidence="3">Lipocalin/cytosolic fatty-acid binding domain-containing protein</fullName>
    </recommendedName>
</protein>
<feature type="chain" id="PRO_5003447836" description="Lipocalin/cytosolic fatty-acid binding domain-containing protein" evidence="1">
    <location>
        <begin position="21"/>
        <end position="209"/>
    </location>
</feature>
<dbReference type="InterPro" id="IPR002970">
    <property type="entry name" value="Tick_his-bd"/>
</dbReference>
<feature type="signal peptide" evidence="1">
    <location>
        <begin position="1"/>
        <end position="20"/>
    </location>
</feature>
<dbReference type="SUPFAM" id="SSF50814">
    <property type="entry name" value="Lipocalins"/>
    <property type="match status" value="1"/>
</dbReference>
<dbReference type="InterPro" id="IPR012674">
    <property type="entry name" value="Calycin"/>
</dbReference>
<reference evidence="2" key="1">
    <citation type="journal article" date="2011" name="PLoS ONE">
        <title>A deep insight into the sialotranscriptome of the gulf coast tick, Amblyomma maculatum.</title>
        <authorList>
            <person name="Karim S."/>
            <person name="Singh P."/>
            <person name="Ribeiro J.M."/>
        </authorList>
    </citation>
    <scope>NUCLEOTIDE SEQUENCE</scope>
    <source>
        <tissue evidence="2">Salivary gland</tissue>
    </source>
</reference>